<dbReference type="OMA" id="AIMCIVP"/>
<dbReference type="EMBL" id="HE806318">
    <property type="protein sequence ID" value="CCH59939.1"/>
    <property type="molecule type" value="Genomic_DNA"/>
</dbReference>
<keyword evidence="12" id="KW-1185">Reference proteome</keyword>
<protein>
    <recommendedName>
        <fullName evidence="10">Amino acid permease/ SLC12A domain-containing protein</fullName>
    </recommendedName>
</protein>
<dbReference type="GeneID" id="14495507"/>
<dbReference type="InterPro" id="IPR004840">
    <property type="entry name" value="Amino_acid_permease_CS"/>
</dbReference>
<feature type="transmembrane region" description="Helical" evidence="9">
    <location>
        <begin position="138"/>
        <end position="158"/>
    </location>
</feature>
<evidence type="ECO:0000256" key="2">
    <source>
        <dbReference type="ARBA" id="ARBA00006983"/>
    </source>
</evidence>
<dbReference type="PANTHER" id="PTHR43341:SF36">
    <property type="entry name" value="PROLINE-SPECIFIC PERMEASE"/>
    <property type="match status" value="1"/>
</dbReference>
<keyword evidence="7 9" id="KW-0472">Membrane</keyword>
<dbReference type="GO" id="GO:0005886">
    <property type="term" value="C:plasma membrane"/>
    <property type="evidence" value="ECO:0007669"/>
    <property type="project" value="EnsemblFungi"/>
</dbReference>
<evidence type="ECO:0000256" key="8">
    <source>
        <dbReference type="SAM" id="MobiDB-lite"/>
    </source>
</evidence>
<evidence type="ECO:0000256" key="6">
    <source>
        <dbReference type="ARBA" id="ARBA00022989"/>
    </source>
</evidence>
<dbReference type="GO" id="GO:0015812">
    <property type="term" value="P:gamma-aminobutyric acid transport"/>
    <property type="evidence" value="ECO:0007669"/>
    <property type="project" value="EnsemblFungi"/>
</dbReference>
<dbReference type="OrthoDB" id="3900342at2759"/>
<feature type="domain" description="Amino acid permease/ SLC12A" evidence="10">
    <location>
        <begin position="110"/>
        <end position="579"/>
    </location>
</feature>
<feature type="transmembrane region" description="Helical" evidence="9">
    <location>
        <begin position="478"/>
        <end position="501"/>
    </location>
</feature>
<keyword evidence="5" id="KW-0029">Amino-acid transport</keyword>
<proteinExistence type="inferred from homology"/>
<dbReference type="PANTHER" id="PTHR43341">
    <property type="entry name" value="AMINO ACID PERMEASE"/>
    <property type="match status" value="1"/>
</dbReference>
<organism evidence="11 12">
    <name type="scientific">Henningerozyma blattae (strain ATCC 34711 / CBS 6284 / DSM 70876 / NBRC 10599 / NRRL Y-10934 / UCD 77-7)</name>
    <name type="common">Yeast</name>
    <name type="synonym">Tetrapisispora blattae</name>
    <dbReference type="NCBI Taxonomy" id="1071380"/>
    <lineage>
        <taxon>Eukaryota</taxon>
        <taxon>Fungi</taxon>
        <taxon>Dikarya</taxon>
        <taxon>Ascomycota</taxon>
        <taxon>Saccharomycotina</taxon>
        <taxon>Saccharomycetes</taxon>
        <taxon>Saccharomycetales</taxon>
        <taxon>Saccharomycetaceae</taxon>
        <taxon>Henningerozyma</taxon>
    </lineage>
</organism>
<feature type="transmembrane region" description="Helical" evidence="9">
    <location>
        <begin position="196"/>
        <end position="215"/>
    </location>
</feature>
<feature type="transmembrane region" description="Helical" evidence="9">
    <location>
        <begin position="444"/>
        <end position="466"/>
    </location>
</feature>
<dbReference type="GO" id="GO:0015193">
    <property type="term" value="F:L-proline transmembrane transporter activity"/>
    <property type="evidence" value="ECO:0007669"/>
    <property type="project" value="EnsemblFungi"/>
</dbReference>
<evidence type="ECO:0000256" key="7">
    <source>
        <dbReference type="ARBA" id="ARBA00023136"/>
    </source>
</evidence>
<comment type="similarity">
    <text evidence="2">Belongs to the amino acid-polyamine-organocation (APC) superfamily. YAT (TC 2.A.3.10) family.</text>
</comment>
<feature type="transmembrane region" description="Helical" evidence="9">
    <location>
        <begin position="555"/>
        <end position="574"/>
    </location>
</feature>
<dbReference type="Pfam" id="PF00324">
    <property type="entry name" value="AA_permease"/>
    <property type="match status" value="1"/>
</dbReference>
<dbReference type="eggNOG" id="KOG1286">
    <property type="taxonomic scope" value="Eukaryota"/>
</dbReference>
<evidence type="ECO:0000313" key="11">
    <source>
        <dbReference type="EMBL" id="CCH59939.1"/>
    </source>
</evidence>
<feature type="transmembrane region" description="Helical" evidence="9">
    <location>
        <begin position="347"/>
        <end position="368"/>
    </location>
</feature>
<feature type="transmembrane region" description="Helical" evidence="9">
    <location>
        <begin position="522"/>
        <end position="543"/>
    </location>
</feature>
<dbReference type="InterPro" id="IPR004841">
    <property type="entry name" value="AA-permease/SLC12A_dom"/>
</dbReference>
<accession>I2H0N7</accession>
<keyword evidence="3" id="KW-0813">Transport</keyword>
<dbReference type="Proteomes" id="UP000002866">
    <property type="component" value="Chromosome 3"/>
</dbReference>
<feature type="transmembrane region" description="Helical" evidence="9">
    <location>
        <begin position="404"/>
        <end position="423"/>
    </location>
</feature>
<feature type="transmembrane region" description="Helical" evidence="9">
    <location>
        <begin position="111"/>
        <end position="132"/>
    </location>
</feature>
<dbReference type="AlphaFoldDB" id="I2H0N7"/>
<dbReference type="InterPro" id="IPR050524">
    <property type="entry name" value="APC_YAT"/>
</dbReference>
<evidence type="ECO:0000256" key="3">
    <source>
        <dbReference type="ARBA" id="ARBA00022448"/>
    </source>
</evidence>
<feature type="transmembrane region" description="Helical" evidence="9">
    <location>
        <begin position="308"/>
        <end position="327"/>
    </location>
</feature>
<sequence>MTLKDNISQKIDDKNSSRNDFSSVSSNTEYIEYKDGNYILEYDSNSSLRIEKETLTFNSSKLEECKIEDKISNFDLSQIGYNGNETIISEELINEDGRKNKLKQGLNARHIQLIALGGCIGTGLFVGAGITLNKCGPAGLVASYLIISTMVYPIMNVLGEMVCYLPGDGSDSAGSVPHLVKRYLDDSLSFAAGWNYYYCFVMLVAAECTAASGVVEYWTKVVPKPAWIVMFQLIIFGLNMCPVRVYGESEFWFAISKILCIVGLIILSFILFWGGGPNHDRLGFRYWITPGSFANTITNGSFGNFLDVYKGIILGAFSFILGPELVVLPSSECSDPRRNIKKASKRFIWRLMFFYILGTLSISVIVSYNDPILSTALIQDKPGAGSSPFVIGIQNAGIDVLPHIINVCILISAWSSGNAYLFASSRSLQTMAINSQAPKCLGKINRFGVPYVAVIVSIILSCIAYLNCSKSTSDVFKWFTNLSTISGFLGWIIVSVTYLRFRKAIEYHGMKDRLPYTTWGQPYLIIYSLISFIIITITNGFDILIPRNWNVSDFIAAYLTLPIFLMIWIGHKFYKYRFKIFTRQCRWWYQVEDIDVITGLEEIEMESEKFESEYVKPETVGGKFVDWLL</sequence>
<dbReference type="RefSeq" id="XP_004179458.1">
    <property type="nucleotide sequence ID" value="XM_004179410.1"/>
</dbReference>
<evidence type="ECO:0000256" key="9">
    <source>
        <dbReference type="SAM" id="Phobius"/>
    </source>
</evidence>
<gene>
    <name evidence="11" type="primary">TBLA0C01240</name>
    <name evidence="11" type="ORF">TBLA_0C01240</name>
</gene>
<evidence type="ECO:0000256" key="5">
    <source>
        <dbReference type="ARBA" id="ARBA00022970"/>
    </source>
</evidence>
<dbReference type="HOGENOM" id="CLU_007946_12_1_1"/>
<evidence type="ECO:0000313" key="12">
    <source>
        <dbReference type="Proteomes" id="UP000002866"/>
    </source>
</evidence>
<keyword evidence="6 9" id="KW-1133">Transmembrane helix</keyword>
<dbReference type="FunCoup" id="I2H0N7">
    <property type="interactions" value="166"/>
</dbReference>
<dbReference type="InParanoid" id="I2H0N7"/>
<dbReference type="PROSITE" id="PS00218">
    <property type="entry name" value="AMINO_ACID_PERMEASE_1"/>
    <property type="match status" value="1"/>
</dbReference>
<evidence type="ECO:0000256" key="4">
    <source>
        <dbReference type="ARBA" id="ARBA00022692"/>
    </source>
</evidence>
<reference evidence="11 12" key="1">
    <citation type="journal article" date="2011" name="Proc. Natl. Acad. Sci. U.S.A.">
        <title>Evolutionary erosion of yeast sex chromosomes by mating-type switching accidents.</title>
        <authorList>
            <person name="Gordon J.L."/>
            <person name="Armisen D."/>
            <person name="Proux-Wera E."/>
            <person name="Oheigeartaigh S.S."/>
            <person name="Byrne K.P."/>
            <person name="Wolfe K.H."/>
        </authorList>
    </citation>
    <scope>NUCLEOTIDE SEQUENCE [LARGE SCALE GENOMIC DNA]</scope>
    <source>
        <strain evidence="12">ATCC 34711 / CBS 6284 / DSM 70876 / NBRC 10599 / NRRL Y-10934 / UCD 77-7</strain>
    </source>
</reference>
<dbReference type="GO" id="GO:0015824">
    <property type="term" value="P:proline transport"/>
    <property type="evidence" value="ECO:0007669"/>
    <property type="project" value="EnsemblFungi"/>
</dbReference>
<dbReference type="FunFam" id="1.20.1740.10:FF:000006">
    <property type="entry name" value="General amino acid permease"/>
    <property type="match status" value="1"/>
</dbReference>
<keyword evidence="4 9" id="KW-0812">Transmembrane</keyword>
<feature type="transmembrane region" description="Helical" evidence="9">
    <location>
        <begin position="227"/>
        <end position="246"/>
    </location>
</feature>
<feature type="region of interest" description="Disordered" evidence="8">
    <location>
        <begin position="1"/>
        <end position="23"/>
    </location>
</feature>
<name>I2H0N7_HENB6</name>
<evidence type="ECO:0000259" key="10">
    <source>
        <dbReference type="Pfam" id="PF00324"/>
    </source>
</evidence>
<feature type="transmembrane region" description="Helical" evidence="9">
    <location>
        <begin position="258"/>
        <end position="276"/>
    </location>
</feature>
<comment type="subcellular location">
    <subcellularLocation>
        <location evidence="1">Membrane</location>
        <topology evidence="1">Multi-pass membrane protein</topology>
    </subcellularLocation>
</comment>
<dbReference type="Gene3D" id="1.20.1740.10">
    <property type="entry name" value="Amino acid/polyamine transporter I"/>
    <property type="match status" value="1"/>
</dbReference>
<evidence type="ECO:0000256" key="1">
    <source>
        <dbReference type="ARBA" id="ARBA00004141"/>
    </source>
</evidence>
<dbReference type="KEGG" id="tbl:TBLA_0C01240"/>